<dbReference type="Proteomes" id="UP000242662">
    <property type="component" value="Unassembled WGS sequence"/>
</dbReference>
<keyword evidence="6 7" id="KW-0472">Membrane</keyword>
<evidence type="ECO:0000313" key="9">
    <source>
        <dbReference type="EMBL" id="SDC55140.1"/>
    </source>
</evidence>
<dbReference type="InterPro" id="IPR000515">
    <property type="entry name" value="MetI-like"/>
</dbReference>
<dbReference type="InterPro" id="IPR035906">
    <property type="entry name" value="MetI-like_sf"/>
</dbReference>
<accession>A0A1G6MI20</accession>
<keyword evidence="10" id="KW-1185">Reference proteome</keyword>
<dbReference type="EMBL" id="FMYM01000010">
    <property type="protein sequence ID" value="SDC55140.1"/>
    <property type="molecule type" value="Genomic_DNA"/>
</dbReference>
<feature type="transmembrane region" description="Helical" evidence="7">
    <location>
        <begin position="75"/>
        <end position="96"/>
    </location>
</feature>
<dbReference type="InterPro" id="IPR005769">
    <property type="entry name" value="PhnE/PtxC"/>
</dbReference>
<keyword evidence="3" id="KW-1003">Cell membrane</keyword>
<dbReference type="AlphaFoldDB" id="A0A1G6MI20"/>
<dbReference type="GO" id="GO:0005886">
    <property type="term" value="C:plasma membrane"/>
    <property type="evidence" value="ECO:0007669"/>
    <property type="project" value="UniProtKB-SubCell"/>
</dbReference>
<feature type="transmembrane region" description="Helical" evidence="7">
    <location>
        <begin position="181"/>
        <end position="200"/>
    </location>
</feature>
<protein>
    <submittedName>
        <fullName evidence="9">Phosphonate transport system permease protein</fullName>
    </submittedName>
</protein>
<evidence type="ECO:0000259" key="8">
    <source>
        <dbReference type="PROSITE" id="PS50928"/>
    </source>
</evidence>
<dbReference type="SUPFAM" id="SSF161098">
    <property type="entry name" value="MetI-like"/>
    <property type="match status" value="1"/>
</dbReference>
<name>A0A1G6MI20_9BACI</name>
<dbReference type="NCBIfam" id="TIGR01097">
    <property type="entry name" value="PhnE"/>
    <property type="match status" value="1"/>
</dbReference>
<feature type="transmembrane region" description="Helical" evidence="7">
    <location>
        <begin position="206"/>
        <end position="224"/>
    </location>
</feature>
<sequence>MKQLANLQINKPPRTKFYTTVALLAAIVALSAYSIEANPLLLFQNGSQMSMILSQMLPPDWEFFSRATGPMLDTIRMALIGTTFGAILSVPILLLCARNVATSPWVYQPARIILNTLRTVPDLLLAAIFAAILGFNTMAGIVALSIFSIGIIAKLSFEAVENIDPGPLQAMTAAGANKIQWIVFGVAPQILPYFASYVLYTFEINVRAAAILGIVGAGGIGLLYTQSLQFFRYDQVLALILYTFVVVMIIDYISLKIRERLL</sequence>
<comment type="similarity">
    <text evidence="7">Belongs to the binding-protein-dependent transport system permease family.</text>
</comment>
<evidence type="ECO:0000256" key="7">
    <source>
        <dbReference type="RuleBase" id="RU363032"/>
    </source>
</evidence>
<dbReference type="PANTHER" id="PTHR30043:SF1">
    <property type="entry name" value="ABC TRANSPORT SYSTEM PERMEASE PROTEIN P69"/>
    <property type="match status" value="1"/>
</dbReference>
<keyword evidence="5 7" id="KW-1133">Transmembrane helix</keyword>
<gene>
    <name evidence="9" type="ORF">SAMN05421737_11031</name>
</gene>
<dbReference type="OrthoDB" id="9808005at2"/>
<keyword evidence="4 7" id="KW-0812">Transmembrane</keyword>
<dbReference type="PROSITE" id="PS50928">
    <property type="entry name" value="ABC_TM1"/>
    <property type="match status" value="1"/>
</dbReference>
<evidence type="ECO:0000256" key="4">
    <source>
        <dbReference type="ARBA" id="ARBA00022692"/>
    </source>
</evidence>
<dbReference type="CDD" id="cd06261">
    <property type="entry name" value="TM_PBP2"/>
    <property type="match status" value="1"/>
</dbReference>
<organism evidence="9 10">
    <name type="scientific">Shouchella lonarensis</name>
    <dbReference type="NCBI Taxonomy" id="1464122"/>
    <lineage>
        <taxon>Bacteria</taxon>
        <taxon>Bacillati</taxon>
        <taxon>Bacillota</taxon>
        <taxon>Bacilli</taxon>
        <taxon>Bacillales</taxon>
        <taxon>Bacillaceae</taxon>
        <taxon>Shouchella</taxon>
    </lineage>
</organism>
<proteinExistence type="inferred from homology"/>
<dbReference type="Pfam" id="PF00528">
    <property type="entry name" value="BPD_transp_1"/>
    <property type="match status" value="1"/>
</dbReference>
<evidence type="ECO:0000313" key="10">
    <source>
        <dbReference type="Proteomes" id="UP000242662"/>
    </source>
</evidence>
<evidence type="ECO:0000256" key="3">
    <source>
        <dbReference type="ARBA" id="ARBA00022475"/>
    </source>
</evidence>
<feature type="domain" description="ABC transmembrane type-1" evidence="8">
    <location>
        <begin position="71"/>
        <end position="254"/>
    </location>
</feature>
<dbReference type="Gene3D" id="1.10.3720.10">
    <property type="entry name" value="MetI-like"/>
    <property type="match status" value="1"/>
</dbReference>
<keyword evidence="2 7" id="KW-0813">Transport</keyword>
<dbReference type="GO" id="GO:0015416">
    <property type="term" value="F:ABC-type phosphonate transporter activity"/>
    <property type="evidence" value="ECO:0007669"/>
    <property type="project" value="InterPro"/>
</dbReference>
<evidence type="ECO:0000256" key="1">
    <source>
        <dbReference type="ARBA" id="ARBA00004651"/>
    </source>
</evidence>
<dbReference type="STRING" id="1464122.SAMN05421737_11031"/>
<evidence type="ECO:0000256" key="6">
    <source>
        <dbReference type="ARBA" id="ARBA00023136"/>
    </source>
</evidence>
<dbReference type="PANTHER" id="PTHR30043">
    <property type="entry name" value="PHOSPHONATES TRANSPORT SYSTEM PERMEASE PROTEIN"/>
    <property type="match status" value="1"/>
</dbReference>
<feature type="transmembrane region" description="Helical" evidence="7">
    <location>
        <begin position="236"/>
        <end position="255"/>
    </location>
</feature>
<dbReference type="RefSeq" id="WP_090776330.1">
    <property type="nucleotide sequence ID" value="NZ_FMYM01000010.1"/>
</dbReference>
<reference evidence="10" key="1">
    <citation type="submission" date="2016-09" db="EMBL/GenBank/DDBJ databases">
        <authorList>
            <person name="Varghese N."/>
            <person name="Submissions S."/>
        </authorList>
    </citation>
    <scope>NUCLEOTIDE SEQUENCE [LARGE SCALE GENOMIC DNA]</scope>
    <source>
        <strain evidence="10">25nlg</strain>
    </source>
</reference>
<comment type="subcellular location">
    <subcellularLocation>
        <location evidence="1 7">Cell membrane</location>
        <topology evidence="1 7">Multi-pass membrane protein</topology>
    </subcellularLocation>
</comment>
<evidence type="ECO:0000256" key="5">
    <source>
        <dbReference type="ARBA" id="ARBA00022989"/>
    </source>
</evidence>
<evidence type="ECO:0000256" key="2">
    <source>
        <dbReference type="ARBA" id="ARBA00022448"/>
    </source>
</evidence>